<dbReference type="RefSeq" id="WP_103778699.1">
    <property type="nucleotide sequence ID" value="NZ_PQLX01000006.1"/>
</dbReference>
<reference evidence="2 3" key="1">
    <citation type="submission" date="2018-01" db="EMBL/GenBank/DDBJ databases">
        <title>Complete genome sequences of 14 Citrobacter spp. isolated from plant in Canada.</title>
        <authorList>
            <person name="Bhandare S.G."/>
            <person name="Colavecchio A."/>
            <person name="Jeukens J."/>
            <person name="Emond-Rheault J.-G."/>
            <person name="Freschi L."/>
            <person name="Hamel J."/>
            <person name="Kukavica-Ibrulj I."/>
            <person name="Levesque R."/>
            <person name="Goodridge L."/>
        </authorList>
    </citation>
    <scope>NUCLEOTIDE SEQUENCE [LARGE SCALE GENOMIC DNA]</scope>
    <source>
        <strain evidence="2 3">S1285</strain>
    </source>
</reference>
<gene>
    <name evidence="2" type="ORF">C3430_17890</name>
</gene>
<accession>A0A2S4RVC4</accession>
<name>A0A2S4RVC4_CITAM</name>
<keyword evidence="1" id="KW-0812">Transmembrane</keyword>
<comment type="caution">
    <text evidence="2">The sequence shown here is derived from an EMBL/GenBank/DDBJ whole genome shotgun (WGS) entry which is preliminary data.</text>
</comment>
<keyword evidence="1" id="KW-1133">Transmembrane helix</keyword>
<sequence>MKTLFIQNEELIKVIISFVLAFNMLLIIVFYFYNKIAYKKIVEIYEKEIGALPVTAIICKNASLFATPGLYLTKVAFIMETLIFKYNKISNYDMSIDGYNLIRSLPCKLTLGFKIEAMLWILCIPVWISVFIVF</sequence>
<dbReference type="EMBL" id="PQLX01000006">
    <property type="protein sequence ID" value="POU64053.1"/>
    <property type="molecule type" value="Genomic_DNA"/>
</dbReference>
<dbReference type="OrthoDB" id="6631260at2"/>
<dbReference type="Proteomes" id="UP000237003">
    <property type="component" value="Unassembled WGS sequence"/>
</dbReference>
<feature type="transmembrane region" description="Helical" evidence="1">
    <location>
        <begin position="12"/>
        <end position="33"/>
    </location>
</feature>
<protein>
    <submittedName>
        <fullName evidence="2">Uncharacterized protein</fullName>
    </submittedName>
</protein>
<feature type="transmembrane region" description="Helical" evidence="1">
    <location>
        <begin position="111"/>
        <end position="133"/>
    </location>
</feature>
<evidence type="ECO:0000313" key="2">
    <source>
        <dbReference type="EMBL" id="POU64053.1"/>
    </source>
</evidence>
<evidence type="ECO:0000256" key="1">
    <source>
        <dbReference type="SAM" id="Phobius"/>
    </source>
</evidence>
<proteinExistence type="predicted"/>
<keyword evidence="1" id="KW-0472">Membrane</keyword>
<evidence type="ECO:0000313" key="3">
    <source>
        <dbReference type="Proteomes" id="UP000237003"/>
    </source>
</evidence>
<organism evidence="2 3">
    <name type="scientific">Citrobacter amalonaticus</name>
    <dbReference type="NCBI Taxonomy" id="35703"/>
    <lineage>
        <taxon>Bacteria</taxon>
        <taxon>Pseudomonadati</taxon>
        <taxon>Pseudomonadota</taxon>
        <taxon>Gammaproteobacteria</taxon>
        <taxon>Enterobacterales</taxon>
        <taxon>Enterobacteriaceae</taxon>
        <taxon>Citrobacter</taxon>
    </lineage>
</organism>
<dbReference type="AlphaFoldDB" id="A0A2S4RVC4"/>